<dbReference type="Proteomes" id="UP001212326">
    <property type="component" value="Chromosome"/>
</dbReference>
<sequence>MTELAGRLRVAGLIFHGMADLDCPFIPPTLATAAAGYPPPSGQWPTSSVEVDVQDWVAKANKGWFELSRDGGLFSADREFLVAVERHEKEWWWARVGLADTWDVMGAGAAGALGSGFGLPGFVMLSLAGDVIVCGLEWQSSIGAVLVSHFSELRSLREFAEWRAGWQGTTEWDQVTIRSWLRALNE</sequence>
<proteinExistence type="predicted"/>
<accession>A0ABY7NT09</accession>
<dbReference type="RefSeq" id="WP_270079351.1">
    <property type="nucleotide sequence ID" value="NZ_CP115300.1"/>
</dbReference>
<gene>
    <name evidence="1" type="ORF">O1G22_00025</name>
</gene>
<organism evidence="1 2">
    <name type="scientific">Streptomyces camelliae</name>
    <dbReference type="NCBI Taxonomy" id="3004093"/>
    <lineage>
        <taxon>Bacteria</taxon>
        <taxon>Bacillati</taxon>
        <taxon>Actinomycetota</taxon>
        <taxon>Actinomycetes</taxon>
        <taxon>Kitasatosporales</taxon>
        <taxon>Streptomycetaceae</taxon>
        <taxon>Streptomyces</taxon>
    </lineage>
</organism>
<keyword evidence="2" id="KW-1185">Reference proteome</keyword>
<reference evidence="1 2" key="1">
    <citation type="submission" date="2022-12" db="EMBL/GenBank/DDBJ databases">
        <authorList>
            <person name="Mo P."/>
        </authorList>
    </citation>
    <scope>NUCLEOTIDE SEQUENCE [LARGE SCALE GENOMIC DNA]</scope>
    <source>
        <strain evidence="1 2">HUAS 2-6</strain>
    </source>
</reference>
<evidence type="ECO:0000313" key="2">
    <source>
        <dbReference type="Proteomes" id="UP001212326"/>
    </source>
</evidence>
<protein>
    <submittedName>
        <fullName evidence="1">Uncharacterized protein</fullName>
    </submittedName>
</protein>
<name>A0ABY7NT09_9ACTN</name>
<dbReference type="EMBL" id="CP115300">
    <property type="protein sequence ID" value="WBO61388.1"/>
    <property type="molecule type" value="Genomic_DNA"/>
</dbReference>
<evidence type="ECO:0000313" key="1">
    <source>
        <dbReference type="EMBL" id="WBO61388.1"/>
    </source>
</evidence>